<protein>
    <submittedName>
        <fullName evidence="2">Uncharacterized protein</fullName>
    </submittedName>
</protein>
<organism evidence="2 3">
    <name type="scientific">Amborella trichopoda</name>
    <dbReference type="NCBI Taxonomy" id="13333"/>
    <lineage>
        <taxon>Eukaryota</taxon>
        <taxon>Viridiplantae</taxon>
        <taxon>Streptophyta</taxon>
        <taxon>Embryophyta</taxon>
        <taxon>Tracheophyta</taxon>
        <taxon>Spermatophyta</taxon>
        <taxon>Magnoliopsida</taxon>
        <taxon>Amborellales</taxon>
        <taxon>Amborellaceae</taxon>
        <taxon>Amborella</taxon>
    </lineage>
</organism>
<feature type="region of interest" description="Disordered" evidence="1">
    <location>
        <begin position="18"/>
        <end position="57"/>
    </location>
</feature>
<accession>W1PJ11</accession>
<feature type="region of interest" description="Disordered" evidence="1">
    <location>
        <begin position="88"/>
        <end position="114"/>
    </location>
</feature>
<dbReference type="HOGENOM" id="CLU_1984595_0_0_1"/>
<gene>
    <name evidence="2" type="ORF">AMTR_s00155p00082060</name>
</gene>
<reference evidence="3" key="1">
    <citation type="journal article" date="2013" name="Science">
        <title>The Amborella genome and the evolution of flowering plants.</title>
        <authorList>
            <consortium name="Amborella Genome Project"/>
        </authorList>
    </citation>
    <scope>NUCLEOTIDE SEQUENCE [LARGE SCALE GENOMIC DNA]</scope>
</reference>
<evidence type="ECO:0000313" key="2">
    <source>
        <dbReference type="EMBL" id="ERN07699.1"/>
    </source>
</evidence>
<dbReference type="AlphaFoldDB" id="W1PJ11"/>
<dbReference type="EMBL" id="KI393623">
    <property type="protein sequence ID" value="ERN07699.1"/>
    <property type="molecule type" value="Genomic_DNA"/>
</dbReference>
<dbReference type="Proteomes" id="UP000017836">
    <property type="component" value="Unassembled WGS sequence"/>
</dbReference>
<dbReference type="Gramene" id="ERN07699">
    <property type="protein sequence ID" value="ERN07699"/>
    <property type="gene ID" value="AMTR_s00155p00082060"/>
</dbReference>
<sequence length="126" mass="14199">MRELQEKPPAPVAWENLCHQAQEGVRKPPPPTQFCTKKPPPPRRGKKTTSGPSAVQKVQIESLRRCQCHAKKKTYSPENLSRLSAVQKKTSLRLHGRGKNTTSDKDGARKPRGRMLLRGPLEIRNC</sequence>
<proteinExistence type="predicted"/>
<evidence type="ECO:0000313" key="3">
    <source>
        <dbReference type="Proteomes" id="UP000017836"/>
    </source>
</evidence>
<name>W1PJ11_AMBTC</name>
<evidence type="ECO:0000256" key="1">
    <source>
        <dbReference type="SAM" id="MobiDB-lite"/>
    </source>
</evidence>
<keyword evidence="3" id="KW-1185">Reference proteome</keyword>